<dbReference type="PANTHER" id="PTHR10438">
    <property type="entry name" value="THIOREDOXIN"/>
    <property type="match status" value="1"/>
</dbReference>
<gene>
    <name evidence="5" type="ORF">ACH5RR_018517</name>
</gene>
<dbReference type="PANTHER" id="PTHR10438:SF405">
    <property type="entry name" value="THIOREDOXIN DOMAIN-CONTAINING PROTEIN"/>
    <property type="match status" value="1"/>
</dbReference>
<dbReference type="FunFam" id="3.40.30.10:FF:000245">
    <property type="entry name" value="Thioredoxin"/>
    <property type="match status" value="1"/>
</dbReference>
<dbReference type="InterPro" id="IPR036249">
    <property type="entry name" value="Thioredoxin-like_sf"/>
</dbReference>
<dbReference type="InterPro" id="IPR013766">
    <property type="entry name" value="Thioredoxin_domain"/>
</dbReference>
<dbReference type="SUPFAM" id="SSF52833">
    <property type="entry name" value="Thioredoxin-like"/>
    <property type="match status" value="1"/>
</dbReference>
<keyword evidence="1" id="KW-0249">Electron transport</keyword>
<dbReference type="InterPro" id="IPR050620">
    <property type="entry name" value="Thioredoxin_H-type-like"/>
</dbReference>
<evidence type="ECO:0000256" key="2">
    <source>
        <dbReference type="ARBA" id="ARBA00023157"/>
    </source>
</evidence>
<dbReference type="EMBL" id="JBJUIK010000008">
    <property type="protein sequence ID" value="KAL3520368.1"/>
    <property type="molecule type" value="Genomic_DNA"/>
</dbReference>
<comment type="caution">
    <text evidence="5">The sequence shown here is derived from an EMBL/GenBank/DDBJ whole genome shotgun (WGS) entry which is preliminary data.</text>
</comment>
<organism evidence="5 6">
    <name type="scientific">Cinchona calisaya</name>
    <dbReference type="NCBI Taxonomy" id="153742"/>
    <lineage>
        <taxon>Eukaryota</taxon>
        <taxon>Viridiplantae</taxon>
        <taxon>Streptophyta</taxon>
        <taxon>Embryophyta</taxon>
        <taxon>Tracheophyta</taxon>
        <taxon>Spermatophyta</taxon>
        <taxon>Magnoliopsida</taxon>
        <taxon>eudicotyledons</taxon>
        <taxon>Gunneridae</taxon>
        <taxon>Pentapetalae</taxon>
        <taxon>asterids</taxon>
        <taxon>lamiids</taxon>
        <taxon>Gentianales</taxon>
        <taxon>Rubiaceae</taxon>
        <taxon>Cinchonoideae</taxon>
        <taxon>Cinchoneae</taxon>
        <taxon>Cinchona</taxon>
    </lineage>
</organism>
<feature type="domain" description="Thioredoxin" evidence="4">
    <location>
        <begin position="72"/>
        <end position="200"/>
    </location>
</feature>
<keyword evidence="1" id="KW-0813">Transport</keyword>
<sequence length="200" mass="22014">MIPMMLRRLAISRCPSSVAARFSSSSSTTETLMLSSAAATVSYSTLILSDEKRRPLLNSIVFPTSFPKLTSIRPLNHSRSFSSDSSSGPSKIIAIESEEQLNDSFHKAQYESLPAIFYFTAAWCGPCKFISPIIGQLSKKYPHVTAYKIDIDKEALAKALSKFNIHAVPTIHFFQNGKKAAEVVGADVNKLNATMETLYK</sequence>
<dbReference type="PRINTS" id="PR00421">
    <property type="entry name" value="THIOREDOXIN"/>
</dbReference>
<name>A0ABD2ZRU4_9GENT</name>
<evidence type="ECO:0000256" key="3">
    <source>
        <dbReference type="ARBA" id="ARBA00023284"/>
    </source>
</evidence>
<dbReference type="Proteomes" id="UP001630127">
    <property type="component" value="Unassembled WGS sequence"/>
</dbReference>
<reference evidence="5 6" key="1">
    <citation type="submission" date="2024-11" db="EMBL/GenBank/DDBJ databases">
        <title>A near-complete genome assembly of Cinchona calisaya.</title>
        <authorList>
            <person name="Lian D.C."/>
            <person name="Zhao X.W."/>
            <person name="Wei L."/>
        </authorList>
    </citation>
    <scope>NUCLEOTIDE SEQUENCE [LARGE SCALE GENOMIC DNA]</scope>
    <source>
        <tissue evidence="5">Nenye</tissue>
    </source>
</reference>
<evidence type="ECO:0000313" key="6">
    <source>
        <dbReference type="Proteomes" id="UP001630127"/>
    </source>
</evidence>
<proteinExistence type="predicted"/>
<keyword evidence="3" id="KW-0676">Redox-active center</keyword>
<evidence type="ECO:0000313" key="5">
    <source>
        <dbReference type="EMBL" id="KAL3520368.1"/>
    </source>
</evidence>
<protein>
    <recommendedName>
        <fullName evidence="4">Thioredoxin domain-containing protein</fullName>
    </recommendedName>
</protein>
<evidence type="ECO:0000256" key="1">
    <source>
        <dbReference type="ARBA" id="ARBA00022982"/>
    </source>
</evidence>
<dbReference type="AlphaFoldDB" id="A0ABD2ZRU4"/>
<keyword evidence="2" id="KW-1015">Disulfide bond</keyword>
<dbReference type="CDD" id="cd02947">
    <property type="entry name" value="TRX_family"/>
    <property type="match status" value="1"/>
</dbReference>
<dbReference type="Pfam" id="PF00085">
    <property type="entry name" value="Thioredoxin"/>
    <property type="match status" value="1"/>
</dbReference>
<dbReference type="Gene3D" id="3.40.30.10">
    <property type="entry name" value="Glutaredoxin"/>
    <property type="match status" value="1"/>
</dbReference>
<keyword evidence="6" id="KW-1185">Reference proteome</keyword>
<dbReference type="PROSITE" id="PS51352">
    <property type="entry name" value="THIOREDOXIN_2"/>
    <property type="match status" value="1"/>
</dbReference>
<evidence type="ECO:0000259" key="4">
    <source>
        <dbReference type="PROSITE" id="PS51352"/>
    </source>
</evidence>
<accession>A0ABD2ZRU4</accession>